<feature type="domain" description="Glycosyl transferase family 1" evidence="3">
    <location>
        <begin position="216"/>
        <end position="377"/>
    </location>
</feature>
<accession>Q73UX0</accession>
<dbReference type="STRING" id="262316.MAP_3246"/>
<organism evidence="5 6">
    <name type="scientific">Mycolicibacterium paratuberculosis (strain ATCC BAA-968 / K-10)</name>
    <name type="common">Mycobacterium paratuberculosis</name>
    <dbReference type="NCBI Taxonomy" id="262316"/>
    <lineage>
        <taxon>Bacteria</taxon>
        <taxon>Bacillati</taxon>
        <taxon>Actinomycetota</taxon>
        <taxon>Actinomycetes</taxon>
        <taxon>Mycobacteriales</taxon>
        <taxon>Mycobacteriaceae</taxon>
        <taxon>Mycobacterium</taxon>
        <taxon>Mycobacterium avium complex (MAC)</taxon>
    </lineage>
</organism>
<dbReference type="eggNOG" id="COG0297">
    <property type="taxonomic scope" value="Bacteria"/>
</dbReference>
<dbReference type="AlphaFoldDB" id="Q73UX0"/>
<evidence type="ECO:0008006" key="7">
    <source>
        <dbReference type="Google" id="ProtNLM"/>
    </source>
</evidence>
<keyword evidence="6" id="KW-1185">Reference proteome</keyword>
<dbReference type="HOGENOM" id="CLU_009583_2_3_11"/>
<dbReference type="KEGG" id="mpa:MAP_3246"/>
<dbReference type="SUPFAM" id="SSF53756">
    <property type="entry name" value="UDP-Glycosyltransferase/glycogen phosphorylase"/>
    <property type="match status" value="1"/>
</dbReference>
<dbReference type="PANTHER" id="PTHR12526:SF635">
    <property type="entry name" value="GLYCOSYL TRANSFERASE GROUP 1"/>
    <property type="match status" value="1"/>
</dbReference>
<dbReference type="Proteomes" id="UP000000580">
    <property type="component" value="Chromosome"/>
</dbReference>
<evidence type="ECO:0000259" key="4">
    <source>
        <dbReference type="Pfam" id="PF13439"/>
    </source>
</evidence>
<dbReference type="Gene3D" id="3.40.50.2000">
    <property type="entry name" value="Glycogen Phosphorylase B"/>
    <property type="match status" value="2"/>
</dbReference>
<keyword evidence="2" id="KW-0808">Transferase</keyword>
<dbReference type="GO" id="GO:0016757">
    <property type="term" value="F:glycosyltransferase activity"/>
    <property type="evidence" value="ECO:0007669"/>
    <property type="project" value="UniProtKB-KW"/>
</dbReference>
<proteinExistence type="predicted"/>
<sequence length="413" mass="44485">MSREGTRMRIAMISEHASPLAHLGGVDAGGQNVHVAELSCALARRGHDVVVYTRRDDPRLPDSVDTPHGYSVVHVPAGPARVLPKDELLQYMYGFAQFLRQQWCSDGPDVAHAHFWMSGVATQRAARAHSIPTVQTFHALGLTKRLHQGSEDTSPDCRIDVEARVAREADWVAATSTDEVFELVRMGRARSRTSVVPCGVDLDAFTPDGPVAARGARPRIVTVGRLVPRKGFDTIVRALPRIPDAELVIVGGPPAAELAGDEQARRLQRLTGELGVADRVRLLGGVTRAQMPALLRSADVVACTPWYEPFGIVPLEAMACGVPVVATAVGGIRDTVVDGATGRLVPPKDPDALGEAVAALLRDGRRGRTLGEAGRERARARYSWDRVAADTERIYERLSPARRGVGTPSTRSG</sequence>
<dbReference type="Pfam" id="PF13439">
    <property type="entry name" value="Glyco_transf_4"/>
    <property type="match status" value="1"/>
</dbReference>
<dbReference type="PANTHER" id="PTHR12526">
    <property type="entry name" value="GLYCOSYLTRANSFERASE"/>
    <property type="match status" value="1"/>
</dbReference>
<protein>
    <recommendedName>
        <fullName evidence="7">Glycosyl transferase</fullName>
    </recommendedName>
</protein>
<reference evidence="5 6" key="1">
    <citation type="journal article" date="2005" name="Proc. Natl. Acad. Sci. U.S.A.">
        <title>The complete genome sequence of Mycobacterium avium subspecies paratuberculosis.</title>
        <authorList>
            <person name="Li L."/>
            <person name="Bannantine J.P."/>
            <person name="Zhang Q."/>
            <person name="Amonsin A."/>
            <person name="May B.J."/>
            <person name="Alt D."/>
            <person name="Banerji N."/>
            <person name="Kanjilal S."/>
            <person name="Kapur V."/>
        </authorList>
    </citation>
    <scope>NUCLEOTIDE SEQUENCE [LARGE SCALE GENOMIC DNA]</scope>
    <source>
        <strain evidence="6">ATCC BAA-968 / K-10</strain>
    </source>
</reference>
<evidence type="ECO:0000259" key="3">
    <source>
        <dbReference type="Pfam" id="PF00534"/>
    </source>
</evidence>
<dbReference type="Pfam" id="PF00534">
    <property type="entry name" value="Glycos_transf_1"/>
    <property type="match status" value="1"/>
</dbReference>
<dbReference type="InterPro" id="IPR001296">
    <property type="entry name" value="Glyco_trans_1"/>
</dbReference>
<feature type="domain" description="Glycosyltransferase subfamily 4-like N-terminal" evidence="4">
    <location>
        <begin position="29"/>
        <end position="203"/>
    </location>
</feature>
<evidence type="ECO:0000313" key="5">
    <source>
        <dbReference type="EMBL" id="AAS05794.1"/>
    </source>
</evidence>
<evidence type="ECO:0000256" key="1">
    <source>
        <dbReference type="ARBA" id="ARBA00022676"/>
    </source>
</evidence>
<gene>
    <name evidence="5" type="ordered locus">MAP_3246</name>
</gene>
<evidence type="ECO:0000256" key="2">
    <source>
        <dbReference type="ARBA" id="ARBA00022679"/>
    </source>
</evidence>
<keyword evidence="1" id="KW-0328">Glycosyltransferase</keyword>
<dbReference type="EMBL" id="AE016958">
    <property type="protein sequence ID" value="AAS05794.1"/>
    <property type="molecule type" value="Genomic_DNA"/>
</dbReference>
<evidence type="ECO:0000313" key="6">
    <source>
        <dbReference type="Proteomes" id="UP000000580"/>
    </source>
</evidence>
<dbReference type="InterPro" id="IPR028098">
    <property type="entry name" value="Glyco_trans_4-like_N"/>
</dbReference>
<name>Q73UX0_MYCPA</name>